<name>A0A2T0S1Z8_9ACTN</name>
<dbReference type="Proteomes" id="UP000239209">
    <property type="component" value="Unassembled WGS sequence"/>
</dbReference>
<gene>
    <name evidence="2" type="ORF">CLV70_11029</name>
</gene>
<evidence type="ECO:0000313" key="2">
    <source>
        <dbReference type="EMBL" id="PRY27444.1"/>
    </source>
</evidence>
<dbReference type="AlphaFoldDB" id="A0A2T0S1Z8"/>
<accession>A0A2T0S1Z8</accession>
<keyword evidence="1" id="KW-1133">Transmembrane helix</keyword>
<proteinExistence type="predicted"/>
<reference evidence="2 3" key="1">
    <citation type="submission" date="2018-03" db="EMBL/GenBank/DDBJ databases">
        <title>Genomic Encyclopedia of Archaeal and Bacterial Type Strains, Phase II (KMG-II): from individual species to whole genera.</title>
        <authorList>
            <person name="Goeker M."/>
        </authorList>
    </citation>
    <scope>NUCLEOTIDE SEQUENCE [LARGE SCALE GENOMIC DNA]</scope>
    <source>
        <strain evidence="2 3">DSM 45348</strain>
    </source>
</reference>
<keyword evidence="1" id="KW-0472">Membrane</keyword>
<dbReference type="OrthoDB" id="9915780at2"/>
<evidence type="ECO:0008006" key="4">
    <source>
        <dbReference type="Google" id="ProtNLM"/>
    </source>
</evidence>
<protein>
    <recommendedName>
        <fullName evidence="4">PH (Pleckstrin Homology) domain-containing protein</fullName>
    </recommendedName>
</protein>
<comment type="caution">
    <text evidence="2">The sequence shown here is derived from an EMBL/GenBank/DDBJ whole genome shotgun (WGS) entry which is preliminary data.</text>
</comment>
<keyword evidence="3" id="KW-1185">Reference proteome</keyword>
<dbReference type="RefSeq" id="WP_106128277.1">
    <property type="nucleotide sequence ID" value="NZ_PVZG01000010.1"/>
</dbReference>
<organism evidence="2 3">
    <name type="scientific">Pseudosporangium ferrugineum</name>
    <dbReference type="NCBI Taxonomy" id="439699"/>
    <lineage>
        <taxon>Bacteria</taxon>
        <taxon>Bacillati</taxon>
        <taxon>Actinomycetota</taxon>
        <taxon>Actinomycetes</taxon>
        <taxon>Micromonosporales</taxon>
        <taxon>Micromonosporaceae</taxon>
        <taxon>Pseudosporangium</taxon>
    </lineage>
</organism>
<dbReference type="EMBL" id="PVZG01000010">
    <property type="protein sequence ID" value="PRY27444.1"/>
    <property type="molecule type" value="Genomic_DNA"/>
</dbReference>
<feature type="transmembrane region" description="Helical" evidence="1">
    <location>
        <begin position="43"/>
        <end position="61"/>
    </location>
</feature>
<evidence type="ECO:0000256" key="1">
    <source>
        <dbReference type="SAM" id="Phobius"/>
    </source>
</evidence>
<keyword evidence="1" id="KW-0812">Transmembrane</keyword>
<evidence type="ECO:0000313" key="3">
    <source>
        <dbReference type="Proteomes" id="UP000239209"/>
    </source>
</evidence>
<sequence>MNAAPAGPGARVVGRPRAASVLLWCALLALGVAAIVRTSGVSLVLGVLFALFGTVGLAYLARSRVWLDGPVLRYRPLVGARPALRLDRLTRAELTNLDSTNGRQLRLADADGNAVQLDATNLDLRRLYEALAGHLRDGDPVANDRLQRRMRGYRSGYPGI</sequence>